<dbReference type="EC" id="2.7.7.6" evidence="2"/>
<dbReference type="PROSITE" id="PS00489">
    <property type="entry name" value="RNA_POL_PHAGE_2"/>
    <property type="match status" value="1"/>
</dbReference>
<dbReference type="RefSeq" id="WP_057845405.1">
    <property type="nucleotide sequence ID" value="NZ_LLYA01000167.1"/>
</dbReference>
<dbReference type="PROSITE" id="PS00900">
    <property type="entry name" value="RNA_POL_PHAGE_1"/>
    <property type="match status" value="1"/>
</dbReference>
<accession>A0A0R3MPJ9</accession>
<evidence type="ECO:0000259" key="8">
    <source>
        <dbReference type="SMART" id="SM01311"/>
    </source>
</evidence>
<dbReference type="GO" id="GO:0006351">
    <property type="term" value="P:DNA-templated transcription"/>
    <property type="evidence" value="ECO:0007669"/>
    <property type="project" value="InterPro"/>
</dbReference>
<dbReference type="InterPro" id="IPR029262">
    <property type="entry name" value="RPOL_N"/>
</dbReference>
<evidence type="ECO:0000256" key="1">
    <source>
        <dbReference type="ARBA" id="ARBA00009493"/>
    </source>
</evidence>
<evidence type="ECO:0000256" key="6">
    <source>
        <dbReference type="ARBA" id="ARBA00023163"/>
    </source>
</evidence>
<dbReference type="AlphaFoldDB" id="A0A0R3MPJ9"/>
<dbReference type="SMART" id="SM01311">
    <property type="entry name" value="RPOL_N"/>
    <property type="match status" value="1"/>
</dbReference>
<dbReference type="Pfam" id="PF14700">
    <property type="entry name" value="RPOL_N"/>
    <property type="match status" value="1"/>
</dbReference>
<dbReference type="InterPro" id="IPR002092">
    <property type="entry name" value="DNA-dir_Rpol_phage-type"/>
</dbReference>
<evidence type="ECO:0000256" key="7">
    <source>
        <dbReference type="ARBA" id="ARBA00048552"/>
    </source>
</evidence>
<dbReference type="PANTHER" id="PTHR10102">
    <property type="entry name" value="DNA-DIRECTED RNA POLYMERASE, MITOCHONDRIAL"/>
    <property type="match status" value="1"/>
</dbReference>
<sequence>MQTIDAQLELERTMVFKGAETFERTTKEAEEAGRGAETAYAQRLLQEFMLPLIEALTSFVETNRPGKHGKIRTLLQRCSPDKAMYLAMQAVFNSFTHEAPLAGLATRIGRMVEDEVRFSRFQELHGDYYAAIKKDFKRKGTKDYRFMHRVLTHKANELADEWIEWTVAERAEVGMKLVDVILTNTDLIEKRQFNQHGKTRTLIVPTESAKKWIDEHKEFSKFLFPDKMPCIIPPDDWTGLNQGGYYSPELRHATPMIKTSGKKHRLHVQGGDLTATMEALNALQEVPWEVNTEVLAVVVACWNANLRIGMPQKDPLEIPPSPVAKGTELTEAQQEALTDWKHEAAEIHTQEKERRSKSFQISRIIRLASEYTKYDKFWYVWYADSRGRFYPTTSGFNPQGADISKGLLRPNQSKPLGKSGWYWLRVNGANRFGHDKVSYDDRVKWVDEQQEFFLRAANDPMSHTEVWGNADKPWQFLAWLFEYRDALALEALGHDIGSYRSRIPVGRDGTCNGLQHFSAMLRDETGGTYTNLVPMAVPADIYSAVARVCTKALRNEQADPFGWLPYIDAHGEGTVPRKLAKRPVMTLPYGSTRQSCTKYIFEYVMATDREHFEGNFKAACWLTPYMWTSIGEVVVAARDAMRWLQKAAGVLSKANEPITWTAYDGFPVYMGTRVINSTKIETQLGGRFQLRVGTFTEDIDRNRQRNGVAPNFVHSQDAAHMRAVVRQCKAEGIAPLAFIHDDFGTHAADTERLGEIIRETFVALYADHDPLQALAAQYQDTEYELEPIPPYGTLDIQDVRKSLYFFG</sequence>
<dbReference type="SUPFAM" id="SSF56672">
    <property type="entry name" value="DNA/RNA polymerases"/>
    <property type="match status" value="1"/>
</dbReference>
<evidence type="ECO:0000313" key="9">
    <source>
        <dbReference type="EMBL" id="KRR22168.1"/>
    </source>
</evidence>
<keyword evidence="4" id="KW-0808">Transferase</keyword>
<dbReference type="OrthoDB" id="5465434at2"/>
<proteinExistence type="inferred from homology"/>
<keyword evidence="10" id="KW-1185">Reference proteome</keyword>
<dbReference type="InterPro" id="IPR046950">
    <property type="entry name" value="DNA-dir_Rpol_C_phage-type"/>
</dbReference>
<keyword evidence="5" id="KW-0548">Nucleotidyltransferase</keyword>
<name>A0A0R3MPJ9_9BRAD</name>
<protein>
    <recommendedName>
        <fullName evidence="2">DNA-directed RNA polymerase</fullName>
        <ecNumber evidence="2">2.7.7.6</ecNumber>
    </recommendedName>
</protein>
<evidence type="ECO:0000256" key="4">
    <source>
        <dbReference type="ARBA" id="ARBA00022679"/>
    </source>
</evidence>
<dbReference type="Gene3D" id="1.10.287.280">
    <property type="match status" value="1"/>
</dbReference>
<dbReference type="InterPro" id="IPR043502">
    <property type="entry name" value="DNA/RNA_pol_sf"/>
</dbReference>
<dbReference type="EMBL" id="LLYA01000167">
    <property type="protein sequence ID" value="KRR22168.1"/>
    <property type="molecule type" value="Genomic_DNA"/>
</dbReference>
<dbReference type="GO" id="GO:0003677">
    <property type="term" value="F:DNA binding"/>
    <property type="evidence" value="ECO:0007669"/>
    <property type="project" value="InterPro"/>
</dbReference>
<dbReference type="PANTHER" id="PTHR10102:SF0">
    <property type="entry name" value="DNA-DIRECTED RNA POLYMERASE, MITOCHONDRIAL"/>
    <property type="match status" value="1"/>
</dbReference>
<evidence type="ECO:0000256" key="3">
    <source>
        <dbReference type="ARBA" id="ARBA00022478"/>
    </source>
</evidence>
<keyword evidence="6" id="KW-0804">Transcription</keyword>
<evidence type="ECO:0000256" key="5">
    <source>
        <dbReference type="ARBA" id="ARBA00022695"/>
    </source>
</evidence>
<keyword evidence="3" id="KW-0240">DNA-directed RNA polymerase</keyword>
<dbReference type="GO" id="GO:0003899">
    <property type="term" value="F:DNA-directed RNA polymerase activity"/>
    <property type="evidence" value="ECO:0007669"/>
    <property type="project" value="UniProtKB-EC"/>
</dbReference>
<dbReference type="Gene3D" id="1.10.150.20">
    <property type="entry name" value="5' to 3' exonuclease, C-terminal subdomain"/>
    <property type="match status" value="1"/>
</dbReference>
<dbReference type="InterPro" id="IPR037159">
    <property type="entry name" value="RNA_POL_N_sf"/>
</dbReference>
<dbReference type="Gene3D" id="1.10.287.260">
    <property type="match status" value="1"/>
</dbReference>
<dbReference type="GO" id="GO:0000428">
    <property type="term" value="C:DNA-directed RNA polymerase complex"/>
    <property type="evidence" value="ECO:0007669"/>
    <property type="project" value="UniProtKB-KW"/>
</dbReference>
<comment type="catalytic activity">
    <reaction evidence="7">
        <text>RNA(n) + a ribonucleoside 5'-triphosphate = RNA(n+1) + diphosphate</text>
        <dbReference type="Rhea" id="RHEA:21248"/>
        <dbReference type="Rhea" id="RHEA-COMP:14527"/>
        <dbReference type="Rhea" id="RHEA-COMP:17342"/>
        <dbReference type="ChEBI" id="CHEBI:33019"/>
        <dbReference type="ChEBI" id="CHEBI:61557"/>
        <dbReference type="ChEBI" id="CHEBI:140395"/>
        <dbReference type="EC" id="2.7.7.6"/>
    </reaction>
</comment>
<dbReference type="Proteomes" id="UP000052023">
    <property type="component" value="Unassembled WGS sequence"/>
</dbReference>
<feature type="domain" description="DNA-directed RNA polymerase N-terminal" evidence="8">
    <location>
        <begin position="5"/>
        <end position="285"/>
    </location>
</feature>
<evidence type="ECO:0000256" key="2">
    <source>
        <dbReference type="ARBA" id="ARBA00012418"/>
    </source>
</evidence>
<dbReference type="InterPro" id="IPR024075">
    <property type="entry name" value="DNA-dir_RNA_pol_helix_hairp_sf"/>
</dbReference>
<comment type="caution">
    <text evidence="9">The sequence shown here is derived from an EMBL/GenBank/DDBJ whole genome shotgun (WGS) entry which is preliminary data.</text>
</comment>
<evidence type="ECO:0000313" key="10">
    <source>
        <dbReference type="Proteomes" id="UP000052023"/>
    </source>
</evidence>
<comment type="similarity">
    <text evidence="1">Belongs to the phage and mitochondrial RNA polymerase family.</text>
</comment>
<reference evidence="9 10" key="1">
    <citation type="submission" date="2014-03" db="EMBL/GenBank/DDBJ databases">
        <title>Bradyrhizobium valentinum sp. nov., isolated from effective nodules of Lupinus mariae-josephae, a lupine endemic of basic-lime soils in Eastern Spain.</title>
        <authorList>
            <person name="Duran D."/>
            <person name="Rey L."/>
            <person name="Navarro A."/>
            <person name="Busquets A."/>
            <person name="Imperial J."/>
            <person name="Ruiz-Argueso T."/>
        </authorList>
    </citation>
    <scope>NUCLEOTIDE SEQUENCE [LARGE SCALE GENOMIC DNA]</scope>
    <source>
        <strain evidence="9 10">Ro19</strain>
    </source>
</reference>
<gene>
    <name evidence="9" type="ORF">CQ13_30015</name>
</gene>
<dbReference type="Gene3D" id="1.10.1320.10">
    <property type="entry name" value="DNA-directed RNA polymerase, N-terminal domain"/>
    <property type="match status" value="1"/>
</dbReference>
<dbReference type="Pfam" id="PF00940">
    <property type="entry name" value="RNA_pol"/>
    <property type="match status" value="1"/>
</dbReference>
<organism evidence="9 10">
    <name type="scientific">Bradyrhizobium retamae</name>
    <dbReference type="NCBI Taxonomy" id="1300035"/>
    <lineage>
        <taxon>Bacteria</taxon>
        <taxon>Pseudomonadati</taxon>
        <taxon>Pseudomonadota</taxon>
        <taxon>Alphaproteobacteria</taxon>
        <taxon>Hyphomicrobiales</taxon>
        <taxon>Nitrobacteraceae</taxon>
        <taxon>Bradyrhizobium</taxon>
    </lineage>
</organism>